<organism evidence="1 2">
    <name type="scientific">Dactylosporangium siamense</name>
    <dbReference type="NCBI Taxonomy" id="685454"/>
    <lineage>
        <taxon>Bacteria</taxon>
        <taxon>Bacillati</taxon>
        <taxon>Actinomycetota</taxon>
        <taxon>Actinomycetes</taxon>
        <taxon>Micromonosporales</taxon>
        <taxon>Micromonosporaceae</taxon>
        <taxon>Dactylosporangium</taxon>
    </lineage>
</organism>
<protein>
    <recommendedName>
        <fullName evidence="3">DUF1963 domain-containing protein</fullName>
    </recommendedName>
</protein>
<accession>A0A919UDY0</accession>
<dbReference type="RefSeq" id="WP_239136333.1">
    <property type="nucleotide sequence ID" value="NZ_BAAAVW010000003.1"/>
</dbReference>
<evidence type="ECO:0008006" key="3">
    <source>
        <dbReference type="Google" id="ProtNLM"/>
    </source>
</evidence>
<dbReference type="SUPFAM" id="SSF103032">
    <property type="entry name" value="Hypothetical protein YwqG"/>
    <property type="match status" value="1"/>
</dbReference>
<evidence type="ECO:0000313" key="2">
    <source>
        <dbReference type="Proteomes" id="UP000660611"/>
    </source>
</evidence>
<reference evidence="1" key="1">
    <citation type="submission" date="2021-01" db="EMBL/GenBank/DDBJ databases">
        <title>Whole genome shotgun sequence of Dactylosporangium siamense NBRC 106093.</title>
        <authorList>
            <person name="Komaki H."/>
            <person name="Tamura T."/>
        </authorList>
    </citation>
    <scope>NUCLEOTIDE SEQUENCE</scope>
    <source>
        <strain evidence="1">NBRC 106093</strain>
    </source>
</reference>
<dbReference type="Proteomes" id="UP000660611">
    <property type="component" value="Unassembled WGS sequence"/>
</dbReference>
<proteinExistence type="predicted"/>
<keyword evidence="2" id="KW-1185">Reference proteome</keyword>
<dbReference type="AlphaFoldDB" id="A0A919UDY0"/>
<sequence length="237" mass="26084">MWQSPHRPDTPLELTFRPATAPIDAPVAKLGGRPFWLDEPLWPVSAESGLPMTFVGQFPLPGPAPRMSYLFITQDDASMAPTFEPEAGENALLVQPGGRVPAFVTGLRQPTGPSLWRRGATWTDRVPVELHVDARPFTGASLSLYHREIDTQEAALRGDTADDGSGNGLLRRSYAGGKPLFWQPWTTVIDPAWQFFFQLDGAEGCDEDAYALNFGGGTGYALLSEDQREGRFFWDCV</sequence>
<name>A0A919UDY0_9ACTN</name>
<dbReference type="InterPro" id="IPR035948">
    <property type="entry name" value="YwqG-like_sf"/>
</dbReference>
<gene>
    <name evidence="1" type="ORF">Dsi01nite_064720</name>
</gene>
<dbReference type="EMBL" id="BONQ01000104">
    <property type="protein sequence ID" value="GIG48431.1"/>
    <property type="molecule type" value="Genomic_DNA"/>
</dbReference>
<comment type="caution">
    <text evidence="1">The sequence shown here is derived from an EMBL/GenBank/DDBJ whole genome shotgun (WGS) entry which is preliminary data.</text>
</comment>
<evidence type="ECO:0000313" key="1">
    <source>
        <dbReference type="EMBL" id="GIG48431.1"/>
    </source>
</evidence>